<accession>A0AAF3F2Y6</accession>
<keyword evidence="4" id="KW-1015">Disulfide bond</keyword>
<dbReference type="InterPro" id="IPR044865">
    <property type="entry name" value="MRH_dom"/>
</dbReference>
<evidence type="ECO:0000256" key="1">
    <source>
        <dbReference type="ARBA" id="ARBA00004240"/>
    </source>
</evidence>
<evidence type="ECO:0000256" key="2">
    <source>
        <dbReference type="ARBA" id="ARBA00022729"/>
    </source>
</evidence>
<dbReference type="Gene3D" id="2.70.130.10">
    <property type="entry name" value="Mannose-6-phosphate receptor binding domain"/>
    <property type="match status" value="2"/>
</dbReference>
<dbReference type="GO" id="GO:0030968">
    <property type="term" value="P:endoplasmic reticulum unfolded protein response"/>
    <property type="evidence" value="ECO:0007669"/>
    <property type="project" value="InterPro"/>
</dbReference>
<feature type="chain" id="PRO_5042291875" description="Endoplasmic reticulum lectin 1" evidence="8">
    <location>
        <begin position="24"/>
        <end position="516"/>
    </location>
</feature>
<proteinExistence type="predicted"/>
<dbReference type="InterPro" id="IPR012913">
    <property type="entry name" value="OS9-like_dom"/>
</dbReference>
<protein>
    <recommendedName>
        <fullName evidence="6">Endoplasmic reticulum lectin 1</fullName>
    </recommendedName>
    <alternativeName>
        <fullName evidence="7">ER lectin</fullName>
    </alternativeName>
</protein>
<dbReference type="GO" id="GO:0030970">
    <property type="term" value="P:retrograde protein transport, ER to cytosol"/>
    <property type="evidence" value="ECO:0007669"/>
    <property type="project" value="TreeGrafter"/>
</dbReference>
<evidence type="ECO:0000256" key="6">
    <source>
        <dbReference type="ARBA" id="ARBA00041108"/>
    </source>
</evidence>
<evidence type="ECO:0000256" key="5">
    <source>
        <dbReference type="ARBA" id="ARBA00037585"/>
    </source>
</evidence>
<evidence type="ECO:0000256" key="8">
    <source>
        <dbReference type="SAM" id="SignalP"/>
    </source>
</evidence>
<dbReference type="PANTHER" id="PTHR15414">
    <property type="entry name" value="OS-9-RELATED"/>
    <property type="match status" value="1"/>
</dbReference>
<dbReference type="PANTHER" id="PTHR15414:SF0">
    <property type="entry name" value="ENDOPLASMIC RETICULUM LECTIN 1"/>
    <property type="match status" value="1"/>
</dbReference>
<feature type="domain" description="MRH" evidence="9">
    <location>
        <begin position="107"/>
        <end position="235"/>
    </location>
</feature>
<dbReference type="FunFam" id="2.70.130.10:FF:000001">
    <property type="entry name" value="Endoplasmic reticulum lectin 1"/>
    <property type="match status" value="1"/>
</dbReference>
<dbReference type="PROSITE" id="PS51914">
    <property type="entry name" value="MRH"/>
    <property type="match status" value="2"/>
</dbReference>
<reference evidence="11" key="1">
    <citation type="submission" date="2024-02" db="UniProtKB">
        <authorList>
            <consortium name="WormBaseParasite"/>
        </authorList>
    </citation>
    <scope>IDENTIFICATION</scope>
</reference>
<evidence type="ECO:0000313" key="10">
    <source>
        <dbReference type="Proteomes" id="UP000887575"/>
    </source>
</evidence>
<comment type="subcellular location">
    <subcellularLocation>
        <location evidence="1">Endoplasmic reticulum</location>
    </subcellularLocation>
</comment>
<keyword evidence="10" id="KW-1185">Reference proteome</keyword>
<dbReference type="WBParaSite" id="MBELARI_LOCUS20074">
    <property type="protein sequence ID" value="MBELARI_LOCUS20074"/>
    <property type="gene ID" value="MBELARI_LOCUS20074"/>
</dbReference>
<feature type="domain" description="MRH" evidence="9">
    <location>
        <begin position="366"/>
        <end position="491"/>
    </location>
</feature>
<keyword evidence="3" id="KW-0256">Endoplasmic reticulum</keyword>
<dbReference type="AlphaFoldDB" id="A0AAF3F2Y6"/>
<dbReference type="Proteomes" id="UP000887575">
    <property type="component" value="Unassembled WGS sequence"/>
</dbReference>
<comment type="function">
    <text evidence="5">Probable lectin that binds selectively to improperly folded lumenal proteins. May function in endoplasmic reticulum quality control and endoplasmic reticulum-associated degradation (ERAD) of both non-glycosylated proteins and glycoproteins.</text>
</comment>
<keyword evidence="2 8" id="KW-0732">Signal</keyword>
<organism evidence="10 11">
    <name type="scientific">Mesorhabditis belari</name>
    <dbReference type="NCBI Taxonomy" id="2138241"/>
    <lineage>
        <taxon>Eukaryota</taxon>
        <taxon>Metazoa</taxon>
        <taxon>Ecdysozoa</taxon>
        <taxon>Nematoda</taxon>
        <taxon>Chromadorea</taxon>
        <taxon>Rhabditida</taxon>
        <taxon>Rhabditina</taxon>
        <taxon>Rhabditomorpha</taxon>
        <taxon>Rhabditoidea</taxon>
        <taxon>Rhabditidae</taxon>
        <taxon>Mesorhabditinae</taxon>
        <taxon>Mesorhabditis</taxon>
    </lineage>
</organism>
<evidence type="ECO:0000259" key="9">
    <source>
        <dbReference type="PROSITE" id="PS51914"/>
    </source>
</evidence>
<sequence>MGDRSRGDLRLVLLLAIASSVNALKIDDTIHYGITFRTGESNKLQEVELLKISDAEEKETLTITSRNNENYVCHIPKKDETDHRTRLASYTGPSPAEILEATAYSDKVCSFRLEPYWGYELCHGRYVLQYHEERELKAVQRTEYYLGNFHQDYATKAGFKYDHLNPPTKMIDDVETPYFPVTYTKGTMCDITGKPRTITVLYICHKEGQENIHSLYEVSSCNYEAIVLNQRLCMHPAFAPRIKQNYEIECFATNGQTDPKPQMLVEQEKTSERKFSQEYLDYHKKLQELWDPDAAQMGERLNREYEELEKRKLEEIADDKNYKIKSKLTTMGKGKSTTAQEAISAETQKINDQIALDTINKILSGKECIQGGGGWWKYEFCYGSTVTQFHVQPSGERQNILLGTFDEAIHRAWIDENPKKRPIKSQGKIQQISQMYVKGDMCEETRSHRSVEVKLRCKSVDGSKLAVSIFLEEPSICHYVLTVESARFCQVLQEADDYGLFDTVELAQKARTKVYN</sequence>
<dbReference type="GO" id="GO:0005788">
    <property type="term" value="C:endoplasmic reticulum lumen"/>
    <property type="evidence" value="ECO:0007669"/>
    <property type="project" value="TreeGrafter"/>
</dbReference>
<evidence type="ECO:0000256" key="3">
    <source>
        <dbReference type="ARBA" id="ARBA00022824"/>
    </source>
</evidence>
<name>A0AAF3F2Y6_9BILA</name>
<feature type="signal peptide" evidence="8">
    <location>
        <begin position="1"/>
        <end position="23"/>
    </location>
</feature>
<evidence type="ECO:0000313" key="11">
    <source>
        <dbReference type="WBParaSite" id="MBELARI_LOCUS20074"/>
    </source>
</evidence>
<dbReference type="InterPro" id="IPR045149">
    <property type="entry name" value="OS-9-like"/>
</dbReference>
<evidence type="ECO:0000256" key="7">
    <source>
        <dbReference type="ARBA" id="ARBA00041661"/>
    </source>
</evidence>
<dbReference type="Pfam" id="PF07915">
    <property type="entry name" value="PRKCSH"/>
    <property type="match status" value="2"/>
</dbReference>
<dbReference type="SUPFAM" id="SSF50911">
    <property type="entry name" value="Mannose 6-phosphate receptor domain"/>
    <property type="match status" value="2"/>
</dbReference>
<evidence type="ECO:0000256" key="4">
    <source>
        <dbReference type="ARBA" id="ARBA00023157"/>
    </source>
</evidence>
<dbReference type="InterPro" id="IPR009011">
    <property type="entry name" value="Man6P_isomerase_rcpt-bd_dom_sf"/>
</dbReference>